<evidence type="ECO:0000313" key="3">
    <source>
        <dbReference type="Proteomes" id="UP001522868"/>
    </source>
</evidence>
<proteinExistence type="predicted"/>
<keyword evidence="1" id="KW-0175">Coiled coil</keyword>
<sequence>MSGLWADMNGWFTATLGEIDQLSQDLAPLREQVARIEALLQDVLAELAELHDRVDWSAVITLMSEHEYRVAYGASAALEVPLTVDEGTEAEGEGRVAVDADGLRAWAQATADEVSGLP</sequence>
<reference evidence="2 3" key="1">
    <citation type="submission" date="2022-04" db="EMBL/GenBank/DDBJ databases">
        <title>Streptomyces sp. nov. LCR6-01 isolated from Lichen of Dirinaria sp.</title>
        <authorList>
            <person name="Kanchanasin P."/>
            <person name="Tanasupawat S."/>
            <person name="Phongsopitanun W."/>
        </authorList>
    </citation>
    <scope>NUCLEOTIDE SEQUENCE [LARGE SCALE GENOMIC DNA]</scope>
    <source>
        <strain evidence="2 3">LCR6-01</strain>
    </source>
</reference>
<name>A0ABT0I3D8_9ACTN</name>
<organism evidence="2 3">
    <name type="scientific">Streptomyces lichenis</name>
    <dbReference type="NCBI Taxonomy" id="2306967"/>
    <lineage>
        <taxon>Bacteria</taxon>
        <taxon>Bacillati</taxon>
        <taxon>Actinomycetota</taxon>
        <taxon>Actinomycetes</taxon>
        <taxon>Kitasatosporales</taxon>
        <taxon>Streptomycetaceae</taxon>
        <taxon>Streptomyces</taxon>
    </lineage>
</organism>
<protein>
    <submittedName>
        <fullName evidence="2">Uncharacterized protein</fullName>
    </submittedName>
</protein>
<feature type="coiled-coil region" evidence="1">
    <location>
        <begin position="19"/>
        <end position="53"/>
    </location>
</feature>
<dbReference type="Proteomes" id="UP001522868">
    <property type="component" value="Unassembled WGS sequence"/>
</dbReference>
<evidence type="ECO:0000313" key="2">
    <source>
        <dbReference type="EMBL" id="MCK8675848.1"/>
    </source>
</evidence>
<comment type="caution">
    <text evidence="2">The sequence shown here is derived from an EMBL/GenBank/DDBJ whole genome shotgun (WGS) entry which is preliminary data.</text>
</comment>
<accession>A0ABT0I3D8</accession>
<gene>
    <name evidence="2" type="ORF">M1O15_00145</name>
</gene>
<keyword evidence="3" id="KW-1185">Reference proteome</keyword>
<dbReference type="EMBL" id="JALPTH010000001">
    <property type="protein sequence ID" value="MCK8675848.1"/>
    <property type="molecule type" value="Genomic_DNA"/>
</dbReference>
<evidence type="ECO:0000256" key="1">
    <source>
        <dbReference type="SAM" id="Coils"/>
    </source>
</evidence>
<dbReference type="RefSeq" id="WP_248631051.1">
    <property type="nucleotide sequence ID" value="NZ_JALPTH010000001.1"/>
</dbReference>